<dbReference type="EMBL" id="JAWDGP010003406">
    <property type="protein sequence ID" value="KAK3774532.1"/>
    <property type="molecule type" value="Genomic_DNA"/>
</dbReference>
<sequence>MARFPTHKISLELSKVRAESTNGLGDNAQIGMPDGTVGSLFVCQEKTFKFDCRRNYLAVELSWIPSNHLPYHA</sequence>
<evidence type="ECO:0000313" key="2">
    <source>
        <dbReference type="Proteomes" id="UP001283361"/>
    </source>
</evidence>
<dbReference type="Proteomes" id="UP001283361">
    <property type="component" value="Unassembled WGS sequence"/>
</dbReference>
<keyword evidence="2" id="KW-1185">Reference proteome</keyword>
<dbReference type="AlphaFoldDB" id="A0AAE0ZSG3"/>
<gene>
    <name evidence="1" type="ORF">RRG08_049468</name>
</gene>
<protein>
    <submittedName>
        <fullName evidence="1">Uncharacterized protein</fullName>
    </submittedName>
</protein>
<name>A0AAE0ZSG3_9GAST</name>
<organism evidence="1 2">
    <name type="scientific">Elysia crispata</name>
    <name type="common">lettuce slug</name>
    <dbReference type="NCBI Taxonomy" id="231223"/>
    <lineage>
        <taxon>Eukaryota</taxon>
        <taxon>Metazoa</taxon>
        <taxon>Spiralia</taxon>
        <taxon>Lophotrochozoa</taxon>
        <taxon>Mollusca</taxon>
        <taxon>Gastropoda</taxon>
        <taxon>Heterobranchia</taxon>
        <taxon>Euthyneura</taxon>
        <taxon>Panpulmonata</taxon>
        <taxon>Sacoglossa</taxon>
        <taxon>Placobranchoidea</taxon>
        <taxon>Plakobranchidae</taxon>
        <taxon>Elysia</taxon>
    </lineage>
</organism>
<proteinExistence type="predicted"/>
<accession>A0AAE0ZSG3</accession>
<comment type="caution">
    <text evidence="1">The sequence shown here is derived from an EMBL/GenBank/DDBJ whole genome shotgun (WGS) entry which is preliminary data.</text>
</comment>
<evidence type="ECO:0000313" key="1">
    <source>
        <dbReference type="EMBL" id="KAK3774532.1"/>
    </source>
</evidence>
<reference evidence="1" key="1">
    <citation type="journal article" date="2023" name="G3 (Bethesda)">
        <title>A reference genome for the long-term kleptoplast-retaining sea slug Elysia crispata morphotype clarki.</title>
        <authorList>
            <person name="Eastman K.E."/>
            <person name="Pendleton A.L."/>
            <person name="Shaikh M.A."/>
            <person name="Suttiyut T."/>
            <person name="Ogas R."/>
            <person name="Tomko P."/>
            <person name="Gavelis G."/>
            <person name="Widhalm J.R."/>
            <person name="Wisecaver J.H."/>
        </authorList>
    </citation>
    <scope>NUCLEOTIDE SEQUENCE</scope>
    <source>
        <strain evidence="1">ECLA1</strain>
    </source>
</reference>